<feature type="transmembrane region" description="Helical" evidence="7">
    <location>
        <begin position="147"/>
        <end position="171"/>
    </location>
</feature>
<dbReference type="PANTHER" id="PTHR30250">
    <property type="entry name" value="PST FAMILY PREDICTED COLANIC ACID TRANSPORTER"/>
    <property type="match status" value="1"/>
</dbReference>
<feature type="transmembrane region" description="Helical" evidence="7">
    <location>
        <begin position="295"/>
        <end position="319"/>
    </location>
</feature>
<dbReference type="RefSeq" id="WP_080021615.1">
    <property type="nucleotide sequence ID" value="NZ_LTAY01000015.1"/>
</dbReference>
<reference evidence="8 9" key="1">
    <citation type="submission" date="2016-02" db="EMBL/GenBank/DDBJ databases">
        <title>Genome sequence of Clostridium thermobutyricum DSM 4928.</title>
        <authorList>
            <person name="Poehlein A."/>
            <person name="Daniel R."/>
        </authorList>
    </citation>
    <scope>NUCLEOTIDE SEQUENCE [LARGE SCALE GENOMIC DNA]</scope>
    <source>
        <strain evidence="8 9">DSM 4928</strain>
    </source>
</reference>
<evidence type="ECO:0000256" key="6">
    <source>
        <dbReference type="ARBA" id="ARBA00023136"/>
    </source>
</evidence>
<name>A0A1V4SYP4_9CLOT</name>
<dbReference type="PANTHER" id="PTHR30250:SF10">
    <property type="entry name" value="LIPOPOLYSACCHARIDE BIOSYNTHESIS PROTEIN WZXC"/>
    <property type="match status" value="1"/>
</dbReference>
<feature type="transmembrane region" description="Helical" evidence="7">
    <location>
        <begin position="385"/>
        <end position="403"/>
    </location>
</feature>
<dbReference type="EMBL" id="LTAY01000015">
    <property type="protein sequence ID" value="OPX50369.1"/>
    <property type="molecule type" value="Genomic_DNA"/>
</dbReference>
<feature type="transmembrane region" description="Helical" evidence="7">
    <location>
        <begin position="115"/>
        <end position="135"/>
    </location>
</feature>
<dbReference type="GO" id="GO:0005886">
    <property type="term" value="C:plasma membrane"/>
    <property type="evidence" value="ECO:0007669"/>
    <property type="project" value="UniProtKB-SubCell"/>
</dbReference>
<dbReference type="CDD" id="cd13127">
    <property type="entry name" value="MATE_tuaB_like"/>
    <property type="match status" value="1"/>
</dbReference>
<feature type="transmembrane region" description="Helical" evidence="7">
    <location>
        <begin position="12"/>
        <end position="41"/>
    </location>
</feature>
<feature type="transmembrane region" description="Helical" evidence="7">
    <location>
        <begin position="47"/>
        <end position="71"/>
    </location>
</feature>
<feature type="transmembrane region" description="Helical" evidence="7">
    <location>
        <begin position="423"/>
        <end position="440"/>
    </location>
</feature>
<dbReference type="AlphaFoldDB" id="A0A1V4SYP4"/>
<feature type="transmembrane region" description="Helical" evidence="7">
    <location>
        <begin position="325"/>
        <end position="345"/>
    </location>
</feature>
<comment type="similarity">
    <text evidence="2">Belongs to the polysaccharide synthase family.</text>
</comment>
<evidence type="ECO:0000256" key="3">
    <source>
        <dbReference type="ARBA" id="ARBA00022475"/>
    </source>
</evidence>
<proteinExistence type="inferred from homology"/>
<accession>A0A1V4SYP4</accession>
<feature type="transmembrane region" description="Helical" evidence="7">
    <location>
        <begin position="83"/>
        <end position="103"/>
    </location>
</feature>
<gene>
    <name evidence="8" type="primary">tuaB</name>
    <name evidence="8" type="ORF">CLTHE_02260</name>
</gene>
<comment type="caution">
    <text evidence="8">The sequence shown here is derived from an EMBL/GenBank/DDBJ whole genome shotgun (WGS) entry which is preliminary data.</text>
</comment>
<organism evidence="8 9">
    <name type="scientific">Clostridium thermobutyricum DSM 4928</name>
    <dbReference type="NCBI Taxonomy" id="1121339"/>
    <lineage>
        <taxon>Bacteria</taxon>
        <taxon>Bacillati</taxon>
        <taxon>Bacillota</taxon>
        <taxon>Clostridia</taxon>
        <taxon>Eubacteriales</taxon>
        <taxon>Clostridiaceae</taxon>
        <taxon>Clostridium</taxon>
    </lineage>
</organism>
<keyword evidence="4 7" id="KW-0812">Transmembrane</keyword>
<dbReference type="Proteomes" id="UP000191448">
    <property type="component" value="Unassembled WGS sequence"/>
</dbReference>
<comment type="subcellular location">
    <subcellularLocation>
        <location evidence="1">Cell membrane</location>
        <topology evidence="1">Multi-pass membrane protein</topology>
    </subcellularLocation>
</comment>
<evidence type="ECO:0000256" key="5">
    <source>
        <dbReference type="ARBA" id="ARBA00022989"/>
    </source>
</evidence>
<feature type="transmembrane region" description="Helical" evidence="7">
    <location>
        <begin position="446"/>
        <end position="463"/>
    </location>
</feature>
<evidence type="ECO:0000256" key="4">
    <source>
        <dbReference type="ARBA" id="ARBA00022692"/>
    </source>
</evidence>
<dbReference type="Pfam" id="PF13440">
    <property type="entry name" value="Polysacc_synt_3"/>
    <property type="match status" value="1"/>
</dbReference>
<dbReference type="InterPro" id="IPR050833">
    <property type="entry name" value="Poly_Biosynth_Transport"/>
</dbReference>
<dbReference type="OrthoDB" id="9770347at2"/>
<protein>
    <submittedName>
        <fullName evidence="8">Teichuronic acid biosynthesis protein TuaB</fullName>
    </submittedName>
</protein>
<feature type="transmembrane region" description="Helical" evidence="7">
    <location>
        <begin position="177"/>
        <end position="198"/>
    </location>
</feature>
<evidence type="ECO:0000256" key="7">
    <source>
        <dbReference type="SAM" id="Phobius"/>
    </source>
</evidence>
<feature type="transmembrane region" description="Helical" evidence="7">
    <location>
        <begin position="357"/>
        <end position="379"/>
    </location>
</feature>
<keyword evidence="6 7" id="KW-0472">Membrane</keyword>
<sequence>MKEKNELRKKTFSGLIWTFSDLVINQGLQFIIQIVLARLLLPEEFGLIGMITIFIAVSNSIVDSGFSNALIREDEVTQEDYSTVFYFNLGTSIILYIILYFSSPSIGSFFSEPQLISVLRVLAITLIINSFGLIQKTKMTRELEFKLQMVINMISSITSGIGAIILAYLGFGIWSLVFRTIILQGVQAIMLCFFNRWWPSFVFSIKSFKKLFGFGWKLLVSGLIDTTYNNLYYVIIGKIYSSTDLGYYTNAQKLRDVASNSISLAVQKVTYPVLSNIQSEEERLRIAYRKMIRSAVYVTFPFMFGLLIIAKPLITILFGENWVNSIVYFQILCIAGMLYPLHALNLNILQVKGRSDLFLRLEIIKKGVSVSLIIIAIILKFRIDNLIWIMVLNSVICFFINSYYSKSIIGYSTFQQLKDISKIFIVTILMGIIACIPIFLNMDSNFLLLIIQVLLGIISYIIFSKILKLEEFKVILTLLIKKGE</sequence>
<keyword evidence="3" id="KW-1003">Cell membrane</keyword>
<evidence type="ECO:0000256" key="2">
    <source>
        <dbReference type="ARBA" id="ARBA00007430"/>
    </source>
</evidence>
<evidence type="ECO:0000256" key="1">
    <source>
        <dbReference type="ARBA" id="ARBA00004651"/>
    </source>
</evidence>
<evidence type="ECO:0000313" key="8">
    <source>
        <dbReference type="EMBL" id="OPX50369.1"/>
    </source>
</evidence>
<keyword evidence="5 7" id="KW-1133">Transmembrane helix</keyword>
<evidence type="ECO:0000313" key="9">
    <source>
        <dbReference type="Proteomes" id="UP000191448"/>
    </source>
</evidence>